<name>A0A4Y2EH21_ARAVE</name>
<accession>A0A4Y2EH21</accession>
<gene>
    <name evidence="1" type="ORF">AVEN_33905_1</name>
</gene>
<dbReference type="EMBL" id="BGPR01000611">
    <property type="protein sequence ID" value="GBM28453.1"/>
    <property type="molecule type" value="Genomic_DNA"/>
</dbReference>
<sequence length="121" mass="13974">MFHLREIAHTFAVDPVKKAHSSLNTIEAGGYLGMEELVLFRPVLKQHEGYFRTDLVLSNRGQMTRTTPELAPLSKLPRHTNKRRFAAMHDLLCDRSNKRLIFSGIGFQTWKFSAPKPRPYH</sequence>
<proteinExistence type="predicted"/>
<dbReference type="Proteomes" id="UP000499080">
    <property type="component" value="Unassembled WGS sequence"/>
</dbReference>
<comment type="caution">
    <text evidence="1">The sequence shown here is derived from an EMBL/GenBank/DDBJ whole genome shotgun (WGS) entry which is preliminary data.</text>
</comment>
<keyword evidence="2" id="KW-1185">Reference proteome</keyword>
<organism evidence="1 2">
    <name type="scientific">Araneus ventricosus</name>
    <name type="common">Orbweaver spider</name>
    <name type="synonym">Epeira ventricosa</name>
    <dbReference type="NCBI Taxonomy" id="182803"/>
    <lineage>
        <taxon>Eukaryota</taxon>
        <taxon>Metazoa</taxon>
        <taxon>Ecdysozoa</taxon>
        <taxon>Arthropoda</taxon>
        <taxon>Chelicerata</taxon>
        <taxon>Arachnida</taxon>
        <taxon>Araneae</taxon>
        <taxon>Araneomorphae</taxon>
        <taxon>Entelegynae</taxon>
        <taxon>Araneoidea</taxon>
        <taxon>Araneidae</taxon>
        <taxon>Araneus</taxon>
    </lineage>
</organism>
<protein>
    <submittedName>
        <fullName evidence="1">Uncharacterized protein</fullName>
    </submittedName>
</protein>
<dbReference type="AlphaFoldDB" id="A0A4Y2EH21"/>
<evidence type="ECO:0000313" key="2">
    <source>
        <dbReference type="Proteomes" id="UP000499080"/>
    </source>
</evidence>
<reference evidence="1 2" key="1">
    <citation type="journal article" date="2019" name="Sci. Rep.">
        <title>Orb-weaving spider Araneus ventricosus genome elucidates the spidroin gene catalogue.</title>
        <authorList>
            <person name="Kono N."/>
            <person name="Nakamura H."/>
            <person name="Ohtoshi R."/>
            <person name="Moran D.A.P."/>
            <person name="Shinohara A."/>
            <person name="Yoshida Y."/>
            <person name="Fujiwara M."/>
            <person name="Mori M."/>
            <person name="Tomita M."/>
            <person name="Arakawa K."/>
        </authorList>
    </citation>
    <scope>NUCLEOTIDE SEQUENCE [LARGE SCALE GENOMIC DNA]</scope>
</reference>
<evidence type="ECO:0000313" key="1">
    <source>
        <dbReference type="EMBL" id="GBM28453.1"/>
    </source>
</evidence>